<evidence type="ECO:0000313" key="7">
    <source>
        <dbReference type="Proteomes" id="UP000887116"/>
    </source>
</evidence>
<dbReference type="InterPro" id="IPR019819">
    <property type="entry name" value="Carboxylesterase_B_CS"/>
</dbReference>
<feature type="domain" description="Carboxylesterase type B" evidence="5">
    <location>
        <begin position="28"/>
        <end position="140"/>
    </location>
</feature>
<evidence type="ECO:0000259" key="5">
    <source>
        <dbReference type="Pfam" id="PF00135"/>
    </source>
</evidence>
<comment type="similarity">
    <text evidence="1">Belongs to the type-B carboxylesterase/lipase family.</text>
</comment>
<keyword evidence="7" id="KW-1185">Reference proteome</keyword>
<evidence type="ECO:0000313" key="6">
    <source>
        <dbReference type="EMBL" id="GFQ67486.1"/>
    </source>
</evidence>
<protein>
    <submittedName>
        <fullName evidence="6">Neuroligin-4, X-linked</fullName>
    </submittedName>
</protein>
<dbReference type="InterPro" id="IPR002018">
    <property type="entry name" value="CarbesteraseB"/>
</dbReference>
<gene>
    <name evidence="6" type="primary">NLGN4X</name>
    <name evidence="6" type="ORF">TNCT_268091</name>
</gene>
<proteinExistence type="inferred from homology"/>
<keyword evidence="3" id="KW-0325">Glycoprotein</keyword>
<dbReference type="Pfam" id="PF00135">
    <property type="entry name" value="COesterase"/>
    <property type="match status" value="1"/>
</dbReference>
<evidence type="ECO:0000256" key="2">
    <source>
        <dbReference type="ARBA" id="ARBA00022729"/>
    </source>
</evidence>
<dbReference type="InterPro" id="IPR051093">
    <property type="entry name" value="Neuroligin/BSAL"/>
</dbReference>
<evidence type="ECO:0000256" key="3">
    <source>
        <dbReference type="ARBA" id="ARBA00023180"/>
    </source>
</evidence>
<sequence length="152" mass="17487">MLILYCLIISILTVDVVDGQGSRRLMSRAVNTKYGSIRGISIKFPNRNIKPVEAYLGIPYASPPVGRLRFMPPVNPSQWRGVRTTDRFGPVCPQRYPDIRNESESLRNMPTARLEYLKKMIPYLQNESEDCLYLNVYCPGKLFCHVFYCFAT</sequence>
<dbReference type="AlphaFoldDB" id="A0A8X6KAX8"/>
<dbReference type="PROSITE" id="PS00941">
    <property type="entry name" value="CARBOXYLESTERASE_B_2"/>
    <property type="match status" value="1"/>
</dbReference>
<dbReference type="Gene3D" id="3.40.50.1820">
    <property type="entry name" value="alpha/beta hydrolase"/>
    <property type="match status" value="1"/>
</dbReference>
<dbReference type="Proteomes" id="UP000887116">
    <property type="component" value="Unassembled WGS sequence"/>
</dbReference>
<feature type="signal peptide" evidence="4">
    <location>
        <begin position="1"/>
        <end position="19"/>
    </location>
</feature>
<comment type="caution">
    <text evidence="6">The sequence shown here is derived from an EMBL/GenBank/DDBJ whole genome shotgun (WGS) entry which is preliminary data.</text>
</comment>
<dbReference type="OrthoDB" id="3200163at2759"/>
<keyword evidence="2 4" id="KW-0732">Signal</keyword>
<dbReference type="EMBL" id="BMAO01030349">
    <property type="protein sequence ID" value="GFQ67486.1"/>
    <property type="molecule type" value="Genomic_DNA"/>
</dbReference>
<accession>A0A8X6KAX8</accession>
<organism evidence="6 7">
    <name type="scientific">Trichonephila clavata</name>
    <name type="common">Joro spider</name>
    <name type="synonym">Nephila clavata</name>
    <dbReference type="NCBI Taxonomy" id="2740835"/>
    <lineage>
        <taxon>Eukaryota</taxon>
        <taxon>Metazoa</taxon>
        <taxon>Ecdysozoa</taxon>
        <taxon>Arthropoda</taxon>
        <taxon>Chelicerata</taxon>
        <taxon>Arachnida</taxon>
        <taxon>Araneae</taxon>
        <taxon>Araneomorphae</taxon>
        <taxon>Entelegynae</taxon>
        <taxon>Araneoidea</taxon>
        <taxon>Nephilidae</taxon>
        <taxon>Trichonephila</taxon>
    </lineage>
</organism>
<evidence type="ECO:0000256" key="1">
    <source>
        <dbReference type="ARBA" id="ARBA00005964"/>
    </source>
</evidence>
<reference evidence="6" key="1">
    <citation type="submission" date="2020-07" db="EMBL/GenBank/DDBJ databases">
        <title>Multicomponent nature underlies the extraordinary mechanical properties of spider dragline silk.</title>
        <authorList>
            <person name="Kono N."/>
            <person name="Nakamura H."/>
            <person name="Mori M."/>
            <person name="Yoshida Y."/>
            <person name="Ohtoshi R."/>
            <person name="Malay A.D."/>
            <person name="Moran D.A.P."/>
            <person name="Tomita M."/>
            <person name="Numata K."/>
            <person name="Arakawa K."/>
        </authorList>
    </citation>
    <scope>NUCLEOTIDE SEQUENCE</scope>
</reference>
<dbReference type="PANTHER" id="PTHR43903">
    <property type="entry name" value="NEUROLIGIN"/>
    <property type="match status" value="1"/>
</dbReference>
<dbReference type="SUPFAM" id="SSF53474">
    <property type="entry name" value="alpha/beta-Hydrolases"/>
    <property type="match status" value="1"/>
</dbReference>
<dbReference type="InterPro" id="IPR029058">
    <property type="entry name" value="AB_hydrolase_fold"/>
</dbReference>
<feature type="chain" id="PRO_5036470112" evidence="4">
    <location>
        <begin position="20"/>
        <end position="152"/>
    </location>
</feature>
<name>A0A8X6KAX8_TRICU</name>
<evidence type="ECO:0000256" key="4">
    <source>
        <dbReference type="SAM" id="SignalP"/>
    </source>
</evidence>